<keyword evidence="2" id="KW-1185">Reference proteome</keyword>
<proteinExistence type="predicted"/>
<comment type="caution">
    <text evidence="1">The sequence shown here is derived from an EMBL/GenBank/DDBJ whole genome shotgun (WGS) entry which is preliminary data.</text>
</comment>
<organism evidence="1 2">
    <name type="scientific">Persea americana</name>
    <name type="common">Avocado</name>
    <dbReference type="NCBI Taxonomy" id="3435"/>
    <lineage>
        <taxon>Eukaryota</taxon>
        <taxon>Viridiplantae</taxon>
        <taxon>Streptophyta</taxon>
        <taxon>Embryophyta</taxon>
        <taxon>Tracheophyta</taxon>
        <taxon>Spermatophyta</taxon>
        <taxon>Magnoliopsida</taxon>
        <taxon>Magnoliidae</taxon>
        <taxon>Laurales</taxon>
        <taxon>Lauraceae</taxon>
        <taxon>Persea</taxon>
    </lineage>
</organism>
<evidence type="ECO:0000313" key="1">
    <source>
        <dbReference type="EMBL" id="KAJ8615184.1"/>
    </source>
</evidence>
<gene>
    <name evidence="1" type="ORF">MRB53_034556</name>
</gene>
<evidence type="ECO:0000313" key="2">
    <source>
        <dbReference type="Proteomes" id="UP001234297"/>
    </source>
</evidence>
<dbReference type="Proteomes" id="UP001234297">
    <property type="component" value="Chromosome 12"/>
</dbReference>
<reference evidence="1 2" key="1">
    <citation type="journal article" date="2022" name="Hortic Res">
        <title>A haplotype resolved chromosomal level avocado genome allows analysis of novel avocado genes.</title>
        <authorList>
            <person name="Nath O."/>
            <person name="Fletcher S.J."/>
            <person name="Hayward A."/>
            <person name="Shaw L.M."/>
            <person name="Masouleh A.K."/>
            <person name="Furtado A."/>
            <person name="Henry R.J."/>
            <person name="Mitter N."/>
        </authorList>
    </citation>
    <scope>NUCLEOTIDE SEQUENCE [LARGE SCALE GENOMIC DNA]</scope>
    <source>
        <strain evidence="2">cv. Hass</strain>
    </source>
</reference>
<name>A0ACC2K280_PERAE</name>
<protein>
    <submittedName>
        <fullName evidence="1">Uncharacterized protein</fullName>
    </submittedName>
</protein>
<accession>A0ACC2K280</accession>
<sequence length="341" mass="37196">MTRNGRQSGVGVMEGWKAHGGLAVAQVLFGGYHVLTKVALNVGVNQVVFCAYRDLIAVFILSPFAFLTEKSMCHSISRRLLISFFFLGLTGIFGNQLFFLTGLSYTNPTMAAAMQPAIPVFTILMAAVMGTENINLLRKEGVAKIVGTGLMGFRLERWYIGMLCLIGNCMCMAIYLTLQSSVLKKYPASLSITAYSHLFGSLLMVLTGLFTTDGLTEWILTWSEIVAVLYAGIAASAINFGITTWSNKIIGPTLVALYSPLQPFASAILSMIFLGSSIYLGRLYFGMFWPVAFLGWWCCIFIIGGLLIVAGLYLVTYASYIERQAALTVAYANEASEPLLT</sequence>
<dbReference type="EMBL" id="CM056820">
    <property type="protein sequence ID" value="KAJ8615184.1"/>
    <property type="molecule type" value="Genomic_DNA"/>
</dbReference>